<evidence type="ECO:0000313" key="4">
    <source>
        <dbReference type="Proteomes" id="UP000297891"/>
    </source>
</evidence>
<feature type="binding site" evidence="2">
    <location>
        <position position="54"/>
    </location>
    <ligand>
        <name>substrate</name>
    </ligand>
</feature>
<sequence>MSLLYLVRHGQADRLGKNYDQLTEHGWKQAKLLGEYFKNQRIEFDSVYTGSLNRQKQTAQGIIESFSKDQFCIPEPIENSAWDEFDSKMWLGLAAKIRHANADFAKLFESYKKAWEEGKEETRDYFQELIQIVLHDWVHGVWDPIEPYTFKEYVDKVSVGPKEIPLDVKSTLVVSSSTPIAIMMGLSCKMLPVEFPVFMKSITNSSLSIFKRENGHWEPVSWNGTPHLQNPDLVTLV</sequence>
<evidence type="ECO:0000256" key="2">
    <source>
        <dbReference type="PIRSR" id="PIRSR613078-2"/>
    </source>
</evidence>
<reference evidence="3" key="1">
    <citation type="journal article" date="2019" name="PLoS Negl. Trop. Dis.">
        <title>Revisiting the worldwide diversity of Leptospira species in the environment.</title>
        <authorList>
            <person name="Vincent A.T."/>
            <person name="Schiettekatte O."/>
            <person name="Bourhy P."/>
            <person name="Veyrier F.J."/>
            <person name="Picardeau M."/>
        </authorList>
    </citation>
    <scope>NUCLEOTIDE SEQUENCE [LARGE SCALE GENOMIC DNA]</scope>
    <source>
        <strain evidence="3">201800277</strain>
    </source>
</reference>
<keyword evidence="1" id="KW-0378">Hydrolase</keyword>
<protein>
    <submittedName>
        <fullName evidence="3">Histidine phosphatase family protein</fullName>
    </submittedName>
</protein>
<dbReference type="Proteomes" id="UP000297891">
    <property type="component" value="Unassembled WGS sequence"/>
</dbReference>
<organism evidence="3 4">
    <name type="scientific">Leptospira brenneri</name>
    <dbReference type="NCBI Taxonomy" id="2023182"/>
    <lineage>
        <taxon>Bacteria</taxon>
        <taxon>Pseudomonadati</taxon>
        <taxon>Spirochaetota</taxon>
        <taxon>Spirochaetia</taxon>
        <taxon>Leptospirales</taxon>
        <taxon>Leptospiraceae</taxon>
        <taxon>Leptospira</taxon>
    </lineage>
</organism>
<dbReference type="OrthoDB" id="280692at2"/>
<dbReference type="RefSeq" id="WP_100789023.1">
    <property type="nucleotide sequence ID" value="NZ_NPDQ01000001.1"/>
</dbReference>
<dbReference type="CDD" id="cd07040">
    <property type="entry name" value="HP"/>
    <property type="match status" value="1"/>
</dbReference>
<keyword evidence="4" id="KW-1185">Reference proteome</keyword>
<dbReference type="AlphaFoldDB" id="A0A2M9Y619"/>
<dbReference type="EMBL" id="RQFP01000001">
    <property type="protein sequence ID" value="TGK96022.1"/>
    <property type="molecule type" value="Genomic_DNA"/>
</dbReference>
<evidence type="ECO:0000256" key="1">
    <source>
        <dbReference type="ARBA" id="ARBA00022801"/>
    </source>
</evidence>
<dbReference type="InterPro" id="IPR013078">
    <property type="entry name" value="His_Pase_superF_clade-1"/>
</dbReference>
<name>A0A2M9Y619_9LEPT</name>
<dbReference type="InterPro" id="IPR029033">
    <property type="entry name" value="His_PPase_superfam"/>
</dbReference>
<dbReference type="InterPro" id="IPR051021">
    <property type="entry name" value="Mito_Ser/Thr_phosphatase"/>
</dbReference>
<dbReference type="SUPFAM" id="SSF53254">
    <property type="entry name" value="Phosphoglycerate mutase-like"/>
    <property type="match status" value="1"/>
</dbReference>
<comment type="caution">
    <text evidence="3">The sequence shown here is derived from an EMBL/GenBank/DDBJ whole genome shotgun (WGS) entry which is preliminary data.</text>
</comment>
<dbReference type="PANTHER" id="PTHR20935:SF0">
    <property type="entry name" value="SERINE_THREONINE-PROTEIN PHOSPHATASE PGAM5, MITOCHONDRIAL"/>
    <property type="match status" value="1"/>
</dbReference>
<dbReference type="SMART" id="SM00855">
    <property type="entry name" value="PGAM"/>
    <property type="match status" value="1"/>
</dbReference>
<dbReference type="Pfam" id="PF00300">
    <property type="entry name" value="His_Phos_1"/>
    <property type="match status" value="1"/>
</dbReference>
<evidence type="ECO:0000313" key="3">
    <source>
        <dbReference type="EMBL" id="TGK96022.1"/>
    </source>
</evidence>
<proteinExistence type="predicted"/>
<dbReference type="Gene3D" id="3.40.50.1240">
    <property type="entry name" value="Phosphoglycerate mutase-like"/>
    <property type="match status" value="1"/>
</dbReference>
<gene>
    <name evidence="3" type="ORF">EHQ30_05185</name>
</gene>
<accession>A0A2M9Y619</accession>
<dbReference type="PANTHER" id="PTHR20935">
    <property type="entry name" value="PHOSPHOGLYCERATE MUTASE-RELATED"/>
    <property type="match status" value="1"/>
</dbReference>
<dbReference type="GO" id="GO:0016787">
    <property type="term" value="F:hydrolase activity"/>
    <property type="evidence" value="ECO:0007669"/>
    <property type="project" value="UniProtKB-KW"/>
</dbReference>